<organism evidence="1 2">
    <name type="scientific">Paramuricea clavata</name>
    <name type="common">Red gorgonian</name>
    <name type="synonym">Violescent sea-whip</name>
    <dbReference type="NCBI Taxonomy" id="317549"/>
    <lineage>
        <taxon>Eukaryota</taxon>
        <taxon>Metazoa</taxon>
        <taxon>Cnidaria</taxon>
        <taxon>Anthozoa</taxon>
        <taxon>Octocorallia</taxon>
        <taxon>Malacalcyonacea</taxon>
        <taxon>Plexauridae</taxon>
        <taxon>Paramuricea</taxon>
    </lineage>
</organism>
<dbReference type="Pfam" id="PF15112">
    <property type="entry name" value="DUF4559"/>
    <property type="match status" value="1"/>
</dbReference>
<accession>A0A7D9KC97</accession>
<dbReference type="Proteomes" id="UP001152795">
    <property type="component" value="Unassembled WGS sequence"/>
</dbReference>
<proteinExistence type="predicted"/>
<dbReference type="EMBL" id="CACRXK020032409">
    <property type="protein sequence ID" value="CAB4043446.1"/>
    <property type="molecule type" value="Genomic_DNA"/>
</dbReference>
<evidence type="ECO:0000313" key="1">
    <source>
        <dbReference type="EMBL" id="CAB4043446.1"/>
    </source>
</evidence>
<name>A0A7D9KC97_PARCT</name>
<comment type="caution">
    <text evidence="1">The sequence shown here is derived from an EMBL/GenBank/DDBJ whole genome shotgun (WGS) entry which is preliminary data.</text>
</comment>
<evidence type="ECO:0000313" key="2">
    <source>
        <dbReference type="Proteomes" id="UP001152795"/>
    </source>
</evidence>
<protein>
    <submittedName>
        <fullName evidence="1">Uncharacterized protein</fullName>
    </submittedName>
</protein>
<dbReference type="InterPro" id="IPR027897">
    <property type="entry name" value="DUF4559"/>
</dbReference>
<dbReference type="AlphaFoldDB" id="A0A7D9KC97"/>
<sequence>MSSGVQDLWKIRNDPEYRNWHAVGDALMFLSDGLRKYAENKMKEFHALISKKVGSAAKCNCKIIPGTKPNPHGRATACVWAQELKKSHIFKNKTHIPWDQSDSSKWLDPAVGYWEIAKLFMSGIGSDPTKVTDPNSTDVSPLLNLFRFCKHFNVQAPLLKAVTERRNQWAHAPKRRLSDGDKNAAFQDIKLLMNDPELLISKEVQDCKPTINKVEAADVLILEENQLRLIEEYRRIQECENVRTREKTMVIFTLLLFIMSIPWRSVPNLLKWYCLTVFLIFSQVGDRNGIVSDE</sequence>
<keyword evidence="2" id="KW-1185">Reference proteome</keyword>
<gene>
    <name evidence="1" type="ORF">PACLA_8A002132</name>
</gene>
<dbReference type="OrthoDB" id="5985666at2759"/>
<dbReference type="PANTHER" id="PTHR35083:SF3">
    <property type="entry name" value="SI:CH211-91P5.3"/>
    <property type="match status" value="1"/>
</dbReference>
<reference evidence="1" key="1">
    <citation type="submission" date="2020-04" db="EMBL/GenBank/DDBJ databases">
        <authorList>
            <person name="Alioto T."/>
            <person name="Alioto T."/>
            <person name="Gomez Garrido J."/>
        </authorList>
    </citation>
    <scope>NUCLEOTIDE SEQUENCE</scope>
    <source>
        <strain evidence="1">A484AB</strain>
    </source>
</reference>
<feature type="non-terminal residue" evidence="1">
    <location>
        <position position="294"/>
    </location>
</feature>
<dbReference type="PANTHER" id="PTHR35083">
    <property type="entry name" value="RGD1565685 PROTEIN"/>
    <property type="match status" value="1"/>
</dbReference>